<dbReference type="InterPro" id="IPR045493">
    <property type="entry name" value="DUF6435"/>
</dbReference>
<proteinExistence type="predicted"/>
<dbReference type="Pfam" id="PF20027">
    <property type="entry name" value="DUF6435"/>
    <property type="match status" value="1"/>
</dbReference>
<evidence type="ECO:0000313" key="3">
    <source>
        <dbReference type="Proteomes" id="UP000199153"/>
    </source>
</evidence>
<evidence type="ECO:0008006" key="4">
    <source>
        <dbReference type="Google" id="ProtNLM"/>
    </source>
</evidence>
<gene>
    <name evidence="2" type="ORF">SAMN05660413_02785</name>
</gene>
<evidence type="ECO:0000313" key="2">
    <source>
        <dbReference type="EMBL" id="SFN83993.1"/>
    </source>
</evidence>
<dbReference type="AlphaFoldDB" id="A0A1I5CAI6"/>
<accession>A0A1I5CAI6</accession>
<keyword evidence="3" id="KW-1185">Reference proteome</keyword>
<evidence type="ECO:0000256" key="1">
    <source>
        <dbReference type="SAM" id="Coils"/>
    </source>
</evidence>
<keyword evidence="1" id="KW-0175">Coiled coil</keyword>
<protein>
    <recommendedName>
        <fullName evidence="4">Lacal_2735 family protein</fullName>
    </recommendedName>
</protein>
<dbReference type="RefSeq" id="WP_139220655.1">
    <property type="nucleotide sequence ID" value="NZ_FOVL01000020.1"/>
</dbReference>
<name>A0A1I5CAI6_9FLAO</name>
<dbReference type="Proteomes" id="UP000199153">
    <property type="component" value="Unassembled WGS sequence"/>
</dbReference>
<dbReference type="EMBL" id="FOVL01000020">
    <property type="protein sequence ID" value="SFN83993.1"/>
    <property type="molecule type" value="Genomic_DNA"/>
</dbReference>
<dbReference type="OrthoDB" id="1123018at2"/>
<organism evidence="2 3">
    <name type="scientific">Salegentibacter flavus</name>
    <dbReference type="NCBI Taxonomy" id="287099"/>
    <lineage>
        <taxon>Bacteria</taxon>
        <taxon>Pseudomonadati</taxon>
        <taxon>Bacteroidota</taxon>
        <taxon>Flavobacteriia</taxon>
        <taxon>Flavobacteriales</taxon>
        <taxon>Flavobacteriaceae</taxon>
        <taxon>Salegentibacter</taxon>
    </lineage>
</organism>
<reference evidence="2 3" key="1">
    <citation type="submission" date="2016-10" db="EMBL/GenBank/DDBJ databases">
        <authorList>
            <person name="de Groot N.N."/>
        </authorList>
    </citation>
    <scope>NUCLEOTIDE SEQUENCE [LARGE SCALE GENOMIC DNA]</scope>
    <source>
        <strain evidence="2 3">DSM 17794</strain>
    </source>
</reference>
<feature type="coiled-coil region" evidence="1">
    <location>
        <begin position="4"/>
        <end position="31"/>
    </location>
</feature>
<sequence>MFGLFKKKSKVEKLEVKYKKLLEEAHKLSTTNRSKSDDKMFEANEVLKEIDQIKKS</sequence>
<dbReference type="NCBIfam" id="NF033487">
    <property type="entry name" value="Lacal_2735_fam"/>
    <property type="match status" value="1"/>
</dbReference>
<dbReference type="STRING" id="287099.SAMN05660413_02785"/>